<keyword evidence="2" id="KW-0929">Antimicrobial</keyword>
<dbReference type="GO" id="GO:0031640">
    <property type="term" value="P:killing of cells of another organism"/>
    <property type="evidence" value="ECO:0007669"/>
    <property type="project" value="UniProtKB-KW"/>
</dbReference>
<dbReference type="SMART" id="SM00047">
    <property type="entry name" value="LYZ2"/>
    <property type="match status" value="1"/>
</dbReference>
<dbReference type="SUPFAM" id="SSF54106">
    <property type="entry name" value="LysM domain"/>
    <property type="match status" value="2"/>
</dbReference>
<keyword evidence="3" id="KW-0081">Bacteriolytic enzyme</keyword>
<dbReference type="InterPro" id="IPR051056">
    <property type="entry name" value="Glycosyl_Hydrolase_73"/>
</dbReference>
<dbReference type="PROSITE" id="PS51782">
    <property type="entry name" value="LYSM"/>
    <property type="match status" value="2"/>
</dbReference>
<evidence type="ECO:0000259" key="7">
    <source>
        <dbReference type="PROSITE" id="PS51782"/>
    </source>
</evidence>
<name>A0A429ZSX6_9ENTE</name>
<dbReference type="CDD" id="cd00118">
    <property type="entry name" value="LysM"/>
    <property type="match status" value="2"/>
</dbReference>
<feature type="compositionally biased region" description="Low complexity" evidence="6">
    <location>
        <begin position="72"/>
        <end position="158"/>
    </location>
</feature>
<reference evidence="8 9" key="1">
    <citation type="submission" date="2017-05" db="EMBL/GenBank/DDBJ databases">
        <title>Vagococcus spp. assemblies.</title>
        <authorList>
            <person name="Gulvik C.A."/>
        </authorList>
    </citation>
    <scope>NUCLEOTIDE SEQUENCE [LARGE SCALE GENOMIC DNA]</scope>
    <source>
        <strain evidence="8 9">NCFB 2777</strain>
    </source>
</reference>
<dbReference type="OrthoDB" id="2155627at2"/>
<dbReference type="InterPro" id="IPR036779">
    <property type="entry name" value="LysM_dom_sf"/>
</dbReference>
<evidence type="ECO:0000256" key="1">
    <source>
        <dbReference type="ARBA" id="ARBA00010266"/>
    </source>
</evidence>
<protein>
    <recommendedName>
        <fullName evidence="5">Peptidoglycan hydrolase</fullName>
    </recommendedName>
</protein>
<dbReference type="Gene3D" id="4.10.80.30">
    <property type="entry name" value="DNA polymerase, domain 6"/>
    <property type="match status" value="1"/>
</dbReference>
<dbReference type="Pfam" id="PF01832">
    <property type="entry name" value="Glucosaminidase"/>
    <property type="match status" value="1"/>
</dbReference>
<dbReference type="RefSeq" id="WP_126778800.1">
    <property type="nucleotide sequence ID" value="NZ_NGJU01000005.1"/>
</dbReference>
<evidence type="ECO:0000256" key="4">
    <source>
        <dbReference type="ARBA" id="ARBA00022801"/>
    </source>
</evidence>
<dbReference type="EMBL" id="NGJU01000005">
    <property type="protein sequence ID" value="RST96841.1"/>
    <property type="molecule type" value="Genomic_DNA"/>
</dbReference>
<keyword evidence="4" id="KW-0378">Hydrolase</keyword>
<dbReference type="GeneID" id="98567623"/>
<sequence>MSNKKSKGALLRRIGAQASAGLILVSATTPILETLAYAETTKSQASSTSTGGTSNTLVSSSLEEVPQPTIDTSSGNVIESSSSSQQSSESQPPVSSSSKPVESTSSTNSSGTKPSTSSSKPGTSTTSNSTVKPGSSSSKPSTSSSNNSSSSSSSSSNKEQTDKELLNEGSITYSKNQSTQEFINQIGPQASRIGEKNDIYASVMIAQAILESASGNSTLARDPNFNLFGIKGSYKGKSVGMPTLEDNGKGKMYSITANFRKYPSYKESLEDYALLIKGGTNSTSSFYQGTWKSKTKSYRDATTYLTGRYATDSRYNQKLNGLIETYDLQQFDEVKKVKKRVKVTRHKVAEGESLWDVSKHYGTTINRLKELNKMSEDEFLLKANTTIVVRRELVEEITDKKKLSTDKKVQEKTDRLAASKRKKATDKELVTKEAKEVALLKVSQLGHAMKNAVPSALFEAKTLKVAGKQVKTDKTHYVTKGENISDIADKVGIPVEQLVKWNNLEDTILTEGQILVTTSPYITYI</sequence>
<gene>
    <name evidence="8" type="ORF">CBF35_04515</name>
</gene>
<evidence type="ECO:0000256" key="5">
    <source>
        <dbReference type="ARBA" id="ARBA00032108"/>
    </source>
</evidence>
<evidence type="ECO:0000256" key="6">
    <source>
        <dbReference type="SAM" id="MobiDB-lite"/>
    </source>
</evidence>
<proteinExistence type="inferred from homology"/>
<feature type="domain" description="LysM" evidence="7">
    <location>
        <begin position="344"/>
        <end position="389"/>
    </location>
</feature>
<dbReference type="Pfam" id="PF01476">
    <property type="entry name" value="LysM"/>
    <property type="match status" value="2"/>
</dbReference>
<dbReference type="InterPro" id="IPR018392">
    <property type="entry name" value="LysM"/>
</dbReference>
<keyword evidence="9" id="KW-1185">Reference proteome</keyword>
<feature type="region of interest" description="Disordered" evidence="6">
    <location>
        <begin position="40"/>
        <end position="164"/>
    </location>
</feature>
<evidence type="ECO:0000313" key="8">
    <source>
        <dbReference type="EMBL" id="RST96841.1"/>
    </source>
</evidence>
<dbReference type="GO" id="GO:0042742">
    <property type="term" value="P:defense response to bacterium"/>
    <property type="evidence" value="ECO:0007669"/>
    <property type="project" value="UniProtKB-KW"/>
</dbReference>
<dbReference type="PANTHER" id="PTHR33308">
    <property type="entry name" value="PEPTIDOGLYCAN HYDROLASE FLGJ"/>
    <property type="match status" value="1"/>
</dbReference>
<comment type="caution">
    <text evidence="8">The sequence shown here is derived from an EMBL/GenBank/DDBJ whole genome shotgun (WGS) entry which is preliminary data.</text>
</comment>
<dbReference type="SMART" id="SM00257">
    <property type="entry name" value="LysM"/>
    <property type="match status" value="2"/>
</dbReference>
<dbReference type="GO" id="GO:0004040">
    <property type="term" value="F:amidase activity"/>
    <property type="evidence" value="ECO:0007669"/>
    <property type="project" value="InterPro"/>
</dbReference>
<dbReference type="Proteomes" id="UP000287239">
    <property type="component" value="Unassembled WGS sequence"/>
</dbReference>
<organism evidence="8 9">
    <name type="scientific">Vagococcus salmoninarum</name>
    <dbReference type="NCBI Taxonomy" id="2739"/>
    <lineage>
        <taxon>Bacteria</taxon>
        <taxon>Bacillati</taxon>
        <taxon>Bacillota</taxon>
        <taxon>Bacilli</taxon>
        <taxon>Lactobacillales</taxon>
        <taxon>Enterococcaceae</taxon>
        <taxon>Vagococcus</taxon>
    </lineage>
</organism>
<comment type="similarity">
    <text evidence="1">Belongs to the glycosyl hydrolase 73 family.</text>
</comment>
<dbReference type="AlphaFoldDB" id="A0A429ZSX6"/>
<evidence type="ECO:0000256" key="2">
    <source>
        <dbReference type="ARBA" id="ARBA00022529"/>
    </source>
</evidence>
<evidence type="ECO:0000256" key="3">
    <source>
        <dbReference type="ARBA" id="ARBA00022638"/>
    </source>
</evidence>
<accession>A0A429ZSX6</accession>
<dbReference type="PANTHER" id="PTHR33308:SF9">
    <property type="entry name" value="PEPTIDOGLYCAN HYDROLASE FLGJ"/>
    <property type="match status" value="1"/>
</dbReference>
<dbReference type="Gene3D" id="3.10.350.10">
    <property type="entry name" value="LysM domain"/>
    <property type="match status" value="2"/>
</dbReference>
<dbReference type="InterPro" id="IPR002901">
    <property type="entry name" value="MGlyc_endo_b_GlcNAc-like_dom"/>
</dbReference>
<feature type="domain" description="LysM" evidence="7">
    <location>
        <begin position="474"/>
        <end position="517"/>
    </location>
</feature>
<feature type="compositionally biased region" description="Low complexity" evidence="6">
    <location>
        <begin position="40"/>
        <end position="61"/>
    </location>
</feature>
<dbReference type="Gene3D" id="1.10.530.10">
    <property type="match status" value="1"/>
</dbReference>
<evidence type="ECO:0000313" key="9">
    <source>
        <dbReference type="Proteomes" id="UP000287239"/>
    </source>
</evidence>